<keyword evidence="2" id="KW-1133">Transmembrane helix</keyword>
<dbReference type="PANTHER" id="PTHR22946:SF9">
    <property type="entry name" value="POLYKETIDE TRANSFERASE AF380"/>
    <property type="match status" value="1"/>
</dbReference>
<feature type="transmembrane region" description="Helical" evidence="2">
    <location>
        <begin position="35"/>
        <end position="54"/>
    </location>
</feature>
<gene>
    <name evidence="4" type="ORF">ABIF63_005534</name>
</gene>
<dbReference type="InterPro" id="IPR050261">
    <property type="entry name" value="FrsA_esterase"/>
</dbReference>
<accession>A0ABV2RWW7</accession>
<reference evidence="4 5" key="1">
    <citation type="submission" date="2024-06" db="EMBL/GenBank/DDBJ databases">
        <title>Genomic Encyclopedia of Type Strains, Phase V (KMG-V): Genome sequencing to study the core and pangenomes of soil and plant-associated prokaryotes.</title>
        <authorList>
            <person name="Whitman W."/>
        </authorList>
    </citation>
    <scope>NUCLEOTIDE SEQUENCE [LARGE SCALE GENOMIC DNA]</scope>
    <source>
        <strain evidence="4 5">USDA 160</strain>
    </source>
</reference>
<evidence type="ECO:0000313" key="4">
    <source>
        <dbReference type="EMBL" id="MET4721428.1"/>
    </source>
</evidence>
<dbReference type="InterPro" id="IPR022742">
    <property type="entry name" value="Hydrolase_4"/>
</dbReference>
<evidence type="ECO:0000256" key="2">
    <source>
        <dbReference type="SAM" id="Phobius"/>
    </source>
</evidence>
<evidence type="ECO:0000259" key="3">
    <source>
        <dbReference type="Pfam" id="PF12146"/>
    </source>
</evidence>
<organism evidence="4 5">
    <name type="scientific">Bradyrhizobium japonicum</name>
    <dbReference type="NCBI Taxonomy" id="375"/>
    <lineage>
        <taxon>Bacteria</taxon>
        <taxon>Pseudomonadati</taxon>
        <taxon>Pseudomonadota</taxon>
        <taxon>Alphaproteobacteria</taxon>
        <taxon>Hyphomicrobiales</taxon>
        <taxon>Nitrobacteraceae</taxon>
        <taxon>Bradyrhizobium</taxon>
    </lineage>
</organism>
<proteinExistence type="predicted"/>
<keyword evidence="2" id="KW-0472">Membrane</keyword>
<keyword evidence="1 4" id="KW-0378">Hydrolase</keyword>
<dbReference type="GO" id="GO:0016787">
    <property type="term" value="F:hydrolase activity"/>
    <property type="evidence" value="ECO:0007669"/>
    <property type="project" value="UniProtKB-KW"/>
</dbReference>
<sequence>MDGRGKAGDRRVGVNPAHEYAFPHPLAGRSQFGCAVLRCAAMRLLVLLLILFTASARAGDGPLMSAHMMLPVVISGNKVSLESFVVRPDRPGKFPLVVITHGMPHGSGEEFFTAILNRSPVDYNKAAVAFAQRGYAVVSIMRRGYGRSGGGFSESLRPACDYLPAVRAASDDIIAAVASLRNEPWVDAEHVVLLGHSVGGLTAMAVAGQNVPGVVGAVNFDGGRNSSSAPNQPCSPDHLVDTVAALGRTARIPMLWLYAENDQFYGPDLARRMFAAYSAGGAPAQLQMLPPFEPNGHNTVVLALADTWFPSVDPFLEKLGLPTRTVIGAPLFAELPIPPGAVAACQAAFADYLANPDDAKAFAMSAGGHCGTGFGRTVLEAREPALMKCKINSRGEDCRLYAVGQKLAGD</sequence>
<dbReference type="Gene3D" id="3.40.50.1820">
    <property type="entry name" value="alpha/beta hydrolase"/>
    <property type="match status" value="1"/>
</dbReference>
<dbReference type="InterPro" id="IPR029058">
    <property type="entry name" value="AB_hydrolase_fold"/>
</dbReference>
<comment type="caution">
    <text evidence="4">The sequence shown here is derived from an EMBL/GenBank/DDBJ whole genome shotgun (WGS) entry which is preliminary data.</text>
</comment>
<dbReference type="Proteomes" id="UP001549291">
    <property type="component" value="Unassembled WGS sequence"/>
</dbReference>
<evidence type="ECO:0000256" key="1">
    <source>
        <dbReference type="ARBA" id="ARBA00022801"/>
    </source>
</evidence>
<evidence type="ECO:0000313" key="5">
    <source>
        <dbReference type="Proteomes" id="UP001549291"/>
    </source>
</evidence>
<dbReference type="Pfam" id="PF12146">
    <property type="entry name" value="Hydrolase_4"/>
    <property type="match status" value="1"/>
</dbReference>
<dbReference type="RefSeq" id="WP_244436678.1">
    <property type="nucleotide sequence ID" value="NZ_CP066351.1"/>
</dbReference>
<keyword evidence="2" id="KW-0812">Transmembrane</keyword>
<dbReference type="SUPFAM" id="SSF53474">
    <property type="entry name" value="alpha/beta-Hydrolases"/>
    <property type="match status" value="1"/>
</dbReference>
<protein>
    <submittedName>
        <fullName evidence="4">Dienelactone hydrolase</fullName>
    </submittedName>
</protein>
<keyword evidence="5" id="KW-1185">Reference proteome</keyword>
<dbReference type="EMBL" id="JBEPTQ010000002">
    <property type="protein sequence ID" value="MET4721428.1"/>
    <property type="molecule type" value="Genomic_DNA"/>
</dbReference>
<name>A0ABV2RWW7_BRAJP</name>
<feature type="domain" description="Serine aminopeptidase S33" evidence="3">
    <location>
        <begin position="123"/>
        <end position="218"/>
    </location>
</feature>
<dbReference type="PANTHER" id="PTHR22946">
    <property type="entry name" value="DIENELACTONE HYDROLASE DOMAIN-CONTAINING PROTEIN-RELATED"/>
    <property type="match status" value="1"/>
</dbReference>